<dbReference type="RefSeq" id="WP_007049375.1">
    <property type="nucleotide sequence ID" value="NZ_DS560015.1"/>
</dbReference>
<proteinExistence type="predicted"/>
<evidence type="ECO:0000313" key="1">
    <source>
        <dbReference type="EMBL" id="EDS73211.1"/>
    </source>
</evidence>
<organism evidence="1 2">
    <name type="scientific">Anaerofustis stercorihominis DSM 17244</name>
    <dbReference type="NCBI Taxonomy" id="445971"/>
    <lineage>
        <taxon>Bacteria</taxon>
        <taxon>Bacillati</taxon>
        <taxon>Bacillota</taxon>
        <taxon>Clostridia</taxon>
        <taxon>Eubacteriales</taxon>
        <taxon>Eubacteriaceae</taxon>
        <taxon>Anaerofustis</taxon>
    </lineage>
</organism>
<name>B1C874_9FIRM</name>
<dbReference type="EMBL" id="ABIL02000005">
    <property type="protein sequence ID" value="EDS73211.1"/>
    <property type="molecule type" value="Genomic_DNA"/>
</dbReference>
<dbReference type="Proteomes" id="UP000005178">
    <property type="component" value="Unassembled WGS sequence"/>
</dbReference>
<sequence>MKYKYIEFTLDREIKEKLDRYCKENDLTIEETVNLAITKLEDLYLNGSEGKND</sequence>
<keyword evidence="2" id="KW-1185">Reference proteome</keyword>
<comment type="caution">
    <text evidence="1">The sequence shown here is derived from an EMBL/GenBank/DDBJ whole genome shotgun (WGS) entry which is preliminary data.</text>
</comment>
<gene>
    <name evidence="1" type="ORF">ANASTE_00931</name>
</gene>
<accession>B1C874</accession>
<dbReference type="AlphaFoldDB" id="B1C874"/>
<evidence type="ECO:0000313" key="2">
    <source>
        <dbReference type="Proteomes" id="UP000005178"/>
    </source>
</evidence>
<dbReference type="GeneID" id="98001497"/>
<protein>
    <submittedName>
        <fullName evidence="1">Uncharacterized protein</fullName>
    </submittedName>
</protein>
<reference evidence="1" key="2">
    <citation type="submission" date="2013-08" db="EMBL/GenBank/DDBJ databases">
        <title>Draft genome sequence of Anaerofustis stercorihominis (DSM 17244).</title>
        <authorList>
            <person name="Sudarsanam P."/>
            <person name="Ley R."/>
            <person name="Guruge J."/>
            <person name="Turnbaugh P.J."/>
            <person name="Mahowald M."/>
            <person name="Liep D."/>
            <person name="Gordon J."/>
        </authorList>
    </citation>
    <scope>NUCLEOTIDE SEQUENCE</scope>
    <source>
        <strain evidence="1">DSM 17244</strain>
    </source>
</reference>
<dbReference type="HOGENOM" id="CLU_3057951_0_0_9"/>
<reference evidence="1" key="1">
    <citation type="submission" date="2008-01" db="EMBL/GenBank/DDBJ databases">
        <authorList>
            <person name="Fulton L."/>
            <person name="Clifton S."/>
            <person name="Fulton B."/>
            <person name="Xu J."/>
            <person name="Minx P."/>
            <person name="Pepin K.H."/>
            <person name="Johnson M."/>
            <person name="Thiruvilangam P."/>
            <person name="Bhonagiri V."/>
            <person name="Nash W.E."/>
            <person name="Mardis E.R."/>
            <person name="Wilson R.K."/>
        </authorList>
    </citation>
    <scope>NUCLEOTIDE SEQUENCE [LARGE SCALE GENOMIC DNA]</scope>
    <source>
        <strain evidence="1">DSM 17244</strain>
    </source>
</reference>